<feature type="chain" id="PRO_5046194529" evidence="1">
    <location>
        <begin position="23"/>
        <end position="303"/>
    </location>
</feature>
<dbReference type="RefSeq" id="WP_378410499.1">
    <property type="nucleotide sequence ID" value="NZ_JBHSMY010000015.1"/>
</dbReference>
<feature type="domain" description="Xylose isomerase-like TIM barrel" evidence="2">
    <location>
        <begin position="52"/>
        <end position="276"/>
    </location>
</feature>
<feature type="signal peptide" evidence="1">
    <location>
        <begin position="1"/>
        <end position="22"/>
    </location>
</feature>
<dbReference type="Proteomes" id="UP001168528">
    <property type="component" value="Unassembled WGS sequence"/>
</dbReference>
<evidence type="ECO:0000313" key="4">
    <source>
        <dbReference type="Proteomes" id="UP001168528"/>
    </source>
</evidence>
<reference evidence="3" key="1">
    <citation type="submission" date="2023-07" db="EMBL/GenBank/DDBJ databases">
        <title>The genome sequence of Rhodocytophaga aerolata KACC 12507.</title>
        <authorList>
            <person name="Zhang X."/>
        </authorList>
    </citation>
    <scope>NUCLEOTIDE SEQUENCE</scope>
    <source>
        <strain evidence="3">KACC 12507</strain>
    </source>
</reference>
<dbReference type="EMBL" id="JAUKPO010000018">
    <property type="protein sequence ID" value="MDO1449386.1"/>
    <property type="molecule type" value="Genomic_DNA"/>
</dbReference>
<dbReference type="PANTHER" id="PTHR12110:SF21">
    <property type="entry name" value="XYLOSE ISOMERASE-LIKE TIM BARREL DOMAIN-CONTAINING PROTEIN"/>
    <property type="match status" value="1"/>
</dbReference>
<gene>
    <name evidence="3" type="ORF">Q0590_24130</name>
</gene>
<dbReference type="InterPro" id="IPR036237">
    <property type="entry name" value="Xyl_isomerase-like_sf"/>
</dbReference>
<organism evidence="3 4">
    <name type="scientific">Rhodocytophaga aerolata</name>
    <dbReference type="NCBI Taxonomy" id="455078"/>
    <lineage>
        <taxon>Bacteria</taxon>
        <taxon>Pseudomonadati</taxon>
        <taxon>Bacteroidota</taxon>
        <taxon>Cytophagia</taxon>
        <taxon>Cytophagales</taxon>
        <taxon>Rhodocytophagaceae</taxon>
        <taxon>Rhodocytophaga</taxon>
    </lineage>
</organism>
<dbReference type="SUPFAM" id="SSF51658">
    <property type="entry name" value="Xylose isomerase-like"/>
    <property type="match status" value="1"/>
</dbReference>
<evidence type="ECO:0000259" key="2">
    <source>
        <dbReference type="Pfam" id="PF01261"/>
    </source>
</evidence>
<dbReference type="InterPro" id="IPR013022">
    <property type="entry name" value="Xyl_isomerase-like_TIM-brl"/>
</dbReference>
<dbReference type="InterPro" id="IPR050312">
    <property type="entry name" value="IolE/XylAMocC-like"/>
</dbReference>
<dbReference type="Gene3D" id="3.20.20.150">
    <property type="entry name" value="Divalent-metal-dependent TIM barrel enzymes"/>
    <property type="match status" value="1"/>
</dbReference>
<keyword evidence="1" id="KW-0732">Signal</keyword>
<name>A0ABT8RB98_9BACT</name>
<comment type="caution">
    <text evidence="3">The sequence shown here is derived from an EMBL/GenBank/DDBJ whole genome shotgun (WGS) entry which is preliminary data.</text>
</comment>
<dbReference type="PANTHER" id="PTHR12110">
    <property type="entry name" value="HYDROXYPYRUVATE ISOMERASE"/>
    <property type="match status" value="1"/>
</dbReference>
<proteinExistence type="predicted"/>
<dbReference type="Pfam" id="PF01261">
    <property type="entry name" value="AP_endonuc_2"/>
    <property type="match status" value="1"/>
</dbReference>
<sequence>MSLRLILASSLLVFTLSQTVMAQQKHISSPFFVFNNGISDTAVYKTHQKQAQLAAQMGFNGVEKNRLDNFDTFYEVLLTNNLKLYTIYVEVNLDEEKAPYDRRLEDVFKKIQGTQAMPWLYVTSKKHKPSSAEQDAIAVPILQEIADLAKKYGLKVALYPHTWFWLETVEDAIRVAEKVNRPNFGMAFNLPHFLATQYYGGENPDKNLQIWAQKARPYVFALSINGADYPPASSDRGKVWESLIKPLGEGNYDTYAFLKTFWDMGFTGPVGLQCYNIKQEKSIHLEKSVHTWQAYKKRYAAGK</sequence>
<keyword evidence="4" id="KW-1185">Reference proteome</keyword>
<evidence type="ECO:0000313" key="3">
    <source>
        <dbReference type="EMBL" id="MDO1449386.1"/>
    </source>
</evidence>
<evidence type="ECO:0000256" key="1">
    <source>
        <dbReference type="SAM" id="SignalP"/>
    </source>
</evidence>
<accession>A0ABT8RB98</accession>
<protein>
    <submittedName>
        <fullName evidence="3">TIM barrel protein</fullName>
    </submittedName>
</protein>